<keyword evidence="3" id="KW-1185">Reference proteome</keyword>
<gene>
    <name evidence="2" type="ORF">VKT23_018642</name>
</gene>
<comment type="caution">
    <text evidence="2">The sequence shown here is derived from an EMBL/GenBank/DDBJ whole genome shotgun (WGS) entry which is preliminary data.</text>
</comment>
<evidence type="ECO:0000313" key="2">
    <source>
        <dbReference type="EMBL" id="KAK7437397.1"/>
    </source>
</evidence>
<protein>
    <submittedName>
        <fullName evidence="2">Uncharacterized protein</fullName>
    </submittedName>
</protein>
<accession>A0ABR1INL9</accession>
<dbReference type="Proteomes" id="UP001498398">
    <property type="component" value="Unassembled WGS sequence"/>
</dbReference>
<reference evidence="2 3" key="1">
    <citation type="submission" date="2024-01" db="EMBL/GenBank/DDBJ databases">
        <title>A draft genome for the cacao thread blight pathogen Marasmiellus scandens.</title>
        <authorList>
            <person name="Baruah I.K."/>
            <person name="Leung J."/>
            <person name="Bukari Y."/>
            <person name="Amoako-Attah I."/>
            <person name="Meinhardt L.W."/>
            <person name="Bailey B.A."/>
            <person name="Cohen S.P."/>
        </authorList>
    </citation>
    <scope>NUCLEOTIDE SEQUENCE [LARGE SCALE GENOMIC DNA]</scope>
    <source>
        <strain evidence="2 3">GH-19</strain>
    </source>
</reference>
<name>A0ABR1INL9_9AGAR</name>
<dbReference type="EMBL" id="JBANRG010000086">
    <property type="protein sequence ID" value="KAK7437397.1"/>
    <property type="molecule type" value="Genomic_DNA"/>
</dbReference>
<sequence length="489" mass="52187">MPIKPVHPVNILLPLPIDTATAIPPSKPAVSRRRSSTFTAITNWALAVQPGTPAPVSPNHRPSIVHSRARSGSSSFLHLVETPARKANNSESCQDKSLDLTSHGYTSVFVHLPYTPTTPSPYLRRANTGAHENIPVPPIPPTPKTATGLKRIRSFGMLKRARAKSNAAPGTGPTIPLPPTPTMSTHRSRSRSGSISPKSPTTSSKKPVHGKSKSFSASTTKREKKSTAAPPLPPSLASELLLMQFVDGGSLESHAHKMMEKQAKAVAPAGRKTGSGAEPLPMNTVYRDENGTMWWDEEEALEYKALLDQPPSPITPWVHFDNSRNAVDATRKGSVASVFTTSSASNQGSPVDLSNVVTPANVEAYGGVAMQVLNVPASASANAGTQNKRTRRRPAPLKLRSADDVHNLNIFEDSFVPVIPVQHSPTAPESAPPARSGFDTDRDGDAVMNDGRRNGMVFASPTNPIMIMKKASKMGLKVRAKALFGAGRS</sequence>
<evidence type="ECO:0000256" key="1">
    <source>
        <dbReference type="SAM" id="MobiDB-lite"/>
    </source>
</evidence>
<proteinExistence type="predicted"/>
<feature type="region of interest" description="Disordered" evidence="1">
    <location>
        <begin position="160"/>
        <end position="234"/>
    </location>
</feature>
<organism evidence="2 3">
    <name type="scientific">Marasmiellus scandens</name>
    <dbReference type="NCBI Taxonomy" id="2682957"/>
    <lineage>
        <taxon>Eukaryota</taxon>
        <taxon>Fungi</taxon>
        <taxon>Dikarya</taxon>
        <taxon>Basidiomycota</taxon>
        <taxon>Agaricomycotina</taxon>
        <taxon>Agaricomycetes</taxon>
        <taxon>Agaricomycetidae</taxon>
        <taxon>Agaricales</taxon>
        <taxon>Marasmiineae</taxon>
        <taxon>Omphalotaceae</taxon>
        <taxon>Marasmiellus</taxon>
    </lineage>
</organism>
<evidence type="ECO:0000313" key="3">
    <source>
        <dbReference type="Proteomes" id="UP001498398"/>
    </source>
</evidence>
<feature type="compositionally biased region" description="Low complexity" evidence="1">
    <location>
        <begin position="191"/>
        <end position="205"/>
    </location>
</feature>